<keyword evidence="3" id="KW-1185">Reference proteome</keyword>
<reference evidence="2" key="2">
    <citation type="submission" date="2020-06" db="EMBL/GenBank/DDBJ databases">
        <title>Helianthus annuus Genome sequencing and assembly Release 2.</title>
        <authorList>
            <person name="Gouzy J."/>
            <person name="Langlade N."/>
            <person name="Munos S."/>
        </authorList>
    </citation>
    <scope>NUCLEOTIDE SEQUENCE</scope>
    <source>
        <tissue evidence="2">Leaves</tissue>
    </source>
</reference>
<name>A0A9K3IGB7_HELAN</name>
<proteinExistence type="predicted"/>
<comment type="caution">
    <text evidence="2">The sequence shown here is derived from an EMBL/GenBank/DDBJ whole genome shotgun (WGS) entry which is preliminary data.</text>
</comment>
<dbReference type="Proteomes" id="UP000215914">
    <property type="component" value="Unassembled WGS sequence"/>
</dbReference>
<keyword evidence="1" id="KW-0812">Transmembrane</keyword>
<dbReference type="AlphaFoldDB" id="A0A9K3IGB7"/>
<accession>A0A9K3IGB7</accession>
<feature type="transmembrane region" description="Helical" evidence="1">
    <location>
        <begin position="141"/>
        <end position="164"/>
    </location>
</feature>
<sequence length="263" mass="29942">MLLERGIRLGRGLDLLLSRVLRLEMRLKTAWMGNFTLRVNVARFVMESGKDNSQHEKSYGFPTKVNGRSYVKGQSLPPYQVNSNPLGTAYRDSLVGSLKKCSVEEKVLEISEFVKPNVEWINKSLIVRTADLSTLIKLDKLLASVVGVNVDFIYVGGFYLIFIFDSKEELFYFKDEVPMVKSWFPWMEVWNGQSLPFERIAWLKITGVPLHLLHNEVFDSVGRMYGKIVHASGMCKESYDLTYDLVGVLVGEGTVINDSVMLR</sequence>
<evidence type="ECO:0008006" key="4">
    <source>
        <dbReference type="Google" id="ProtNLM"/>
    </source>
</evidence>
<dbReference type="Gramene" id="mRNA:HanXRQr2_Chr08g0346091">
    <property type="protein sequence ID" value="CDS:HanXRQr2_Chr08g0346091.1"/>
    <property type="gene ID" value="HanXRQr2_Chr08g0346091"/>
</dbReference>
<organism evidence="2 3">
    <name type="scientific">Helianthus annuus</name>
    <name type="common">Common sunflower</name>
    <dbReference type="NCBI Taxonomy" id="4232"/>
    <lineage>
        <taxon>Eukaryota</taxon>
        <taxon>Viridiplantae</taxon>
        <taxon>Streptophyta</taxon>
        <taxon>Embryophyta</taxon>
        <taxon>Tracheophyta</taxon>
        <taxon>Spermatophyta</taxon>
        <taxon>Magnoliopsida</taxon>
        <taxon>eudicotyledons</taxon>
        <taxon>Gunneridae</taxon>
        <taxon>Pentapetalae</taxon>
        <taxon>asterids</taxon>
        <taxon>campanulids</taxon>
        <taxon>Asterales</taxon>
        <taxon>Asteraceae</taxon>
        <taxon>Asteroideae</taxon>
        <taxon>Heliantheae alliance</taxon>
        <taxon>Heliantheae</taxon>
        <taxon>Helianthus</taxon>
    </lineage>
</organism>
<keyword evidence="1" id="KW-0472">Membrane</keyword>
<keyword evidence="1" id="KW-1133">Transmembrane helix</keyword>
<gene>
    <name evidence="2" type="ORF">HanXRQr2_Chr08g0346091</name>
</gene>
<evidence type="ECO:0000256" key="1">
    <source>
        <dbReference type="SAM" id="Phobius"/>
    </source>
</evidence>
<evidence type="ECO:0000313" key="2">
    <source>
        <dbReference type="EMBL" id="KAF5795990.1"/>
    </source>
</evidence>
<protein>
    <recommendedName>
        <fullName evidence="4">DUF4283 domain-containing protein</fullName>
    </recommendedName>
</protein>
<dbReference type="EMBL" id="MNCJ02000323">
    <property type="protein sequence ID" value="KAF5795990.1"/>
    <property type="molecule type" value="Genomic_DNA"/>
</dbReference>
<reference evidence="2" key="1">
    <citation type="journal article" date="2017" name="Nature">
        <title>The sunflower genome provides insights into oil metabolism, flowering and Asterid evolution.</title>
        <authorList>
            <person name="Badouin H."/>
            <person name="Gouzy J."/>
            <person name="Grassa C.J."/>
            <person name="Murat F."/>
            <person name="Staton S.E."/>
            <person name="Cottret L."/>
            <person name="Lelandais-Briere C."/>
            <person name="Owens G.L."/>
            <person name="Carrere S."/>
            <person name="Mayjonade B."/>
            <person name="Legrand L."/>
            <person name="Gill N."/>
            <person name="Kane N.C."/>
            <person name="Bowers J.E."/>
            <person name="Hubner S."/>
            <person name="Bellec A."/>
            <person name="Berard A."/>
            <person name="Berges H."/>
            <person name="Blanchet N."/>
            <person name="Boniface M.C."/>
            <person name="Brunel D."/>
            <person name="Catrice O."/>
            <person name="Chaidir N."/>
            <person name="Claudel C."/>
            <person name="Donnadieu C."/>
            <person name="Faraut T."/>
            <person name="Fievet G."/>
            <person name="Helmstetter N."/>
            <person name="King M."/>
            <person name="Knapp S.J."/>
            <person name="Lai Z."/>
            <person name="Le Paslier M.C."/>
            <person name="Lippi Y."/>
            <person name="Lorenzon L."/>
            <person name="Mandel J.R."/>
            <person name="Marage G."/>
            <person name="Marchand G."/>
            <person name="Marquand E."/>
            <person name="Bret-Mestries E."/>
            <person name="Morien E."/>
            <person name="Nambeesan S."/>
            <person name="Nguyen T."/>
            <person name="Pegot-Espagnet P."/>
            <person name="Pouilly N."/>
            <person name="Raftis F."/>
            <person name="Sallet E."/>
            <person name="Schiex T."/>
            <person name="Thomas J."/>
            <person name="Vandecasteele C."/>
            <person name="Vares D."/>
            <person name="Vear F."/>
            <person name="Vautrin S."/>
            <person name="Crespi M."/>
            <person name="Mangin B."/>
            <person name="Burke J.M."/>
            <person name="Salse J."/>
            <person name="Munos S."/>
            <person name="Vincourt P."/>
            <person name="Rieseberg L.H."/>
            <person name="Langlade N.B."/>
        </authorList>
    </citation>
    <scope>NUCLEOTIDE SEQUENCE</scope>
    <source>
        <tissue evidence="2">Leaves</tissue>
    </source>
</reference>
<evidence type="ECO:0000313" key="3">
    <source>
        <dbReference type="Proteomes" id="UP000215914"/>
    </source>
</evidence>